<feature type="compositionally biased region" description="Polar residues" evidence="1">
    <location>
        <begin position="12"/>
        <end position="29"/>
    </location>
</feature>
<dbReference type="AlphaFoldDB" id="A0A195BFW9"/>
<evidence type="ECO:0000256" key="1">
    <source>
        <dbReference type="SAM" id="MobiDB-lite"/>
    </source>
</evidence>
<gene>
    <name evidence="2" type="ORF">ALC53_06342</name>
</gene>
<protein>
    <submittedName>
        <fullName evidence="2">Uncharacterized protein</fullName>
    </submittedName>
</protein>
<accession>A0A195BFW9</accession>
<evidence type="ECO:0000313" key="3">
    <source>
        <dbReference type="Proteomes" id="UP000078540"/>
    </source>
</evidence>
<feature type="region of interest" description="Disordered" evidence="1">
    <location>
        <begin position="1"/>
        <end position="35"/>
    </location>
</feature>
<evidence type="ECO:0000313" key="2">
    <source>
        <dbReference type="EMBL" id="KYM83077.1"/>
    </source>
</evidence>
<dbReference type="Proteomes" id="UP000078540">
    <property type="component" value="Unassembled WGS sequence"/>
</dbReference>
<sequence length="118" mass="13408">MSTNRLRRTETPQRLATPVSTPTSGSNITLPRPYGSHTDGVFIRTDNDEALYTPCDLFPYMSMTDSVERRCCLLMLIRVIFIHVIRSSLFFGCVQQRKLCNCCKIFLYHLGFSSSSSS</sequence>
<name>A0A195BFW9_9HYME</name>
<reference evidence="2 3" key="1">
    <citation type="submission" date="2015-09" db="EMBL/GenBank/DDBJ databases">
        <title>Atta colombica WGS genome.</title>
        <authorList>
            <person name="Nygaard S."/>
            <person name="Hu H."/>
            <person name="Boomsma J."/>
            <person name="Zhang G."/>
        </authorList>
    </citation>
    <scope>NUCLEOTIDE SEQUENCE [LARGE SCALE GENOMIC DNA]</scope>
    <source>
        <strain evidence="2">Treedump-2</strain>
        <tissue evidence="2">Whole body</tissue>
    </source>
</reference>
<proteinExistence type="predicted"/>
<dbReference type="EMBL" id="KQ976500">
    <property type="protein sequence ID" value="KYM83077.1"/>
    <property type="molecule type" value="Genomic_DNA"/>
</dbReference>
<keyword evidence="3" id="KW-1185">Reference proteome</keyword>
<organism evidence="2 3">
    <name type="scientific">Atta colombica</name>
    <dbReference type="NCBI Taxonomy" id="520822"/>
    <lineage>
        <taxon>Eukaryota</taxon>
        <taxon>Metazoa</taxon>
        <taxon>Ecdysozoa</taxon>
        <taxon>Arthropoda</taxon>
        <taxon>Hexapoda</taxon>
        <taxon>Insecta</taxon>
        <taxon>Pterygota</taxon>
        <taxon>Neoptera</taxon>
        <taxon>Endopterygota</taxon>
        <taxon>Hymenoptera</taxon>
        <taxon>Apocrita</taxon>
        <taxon>Aculeata</taxon>
        <taxon>Formicoidea</taxon>
        <taxon>Formicidae</taxon>
        <taxon>Myrmicinae</taxon>
        <taxon>Atta</taxon>
    </lineage>
</organism>